<reference evidence="1 2" key="1">
    <citation type="submission" date="2015-10" db="EMBL/GenBank/DDBJ databases">
        <title>Draft genome sequence of Streptomyces canus DSM 40017, type strain for the species Streptomyces canus.</title>
        <authorList>
            <person name="Ruckert C."/>
            <person name="Winkler A."/>
            <person name="Kalinowski J."/>
            <person name="Kampfer P."/>
            <person name="Glaeser S."/>
        </authorList>
    </citation>
    <scope>NUCLEOTIDE SEQUENCE [LARGE SCALE GENOMIC DNA]</scope>
    <source>
        <strain evidence="1 2">DSM 40017</strain>
    </source>
</reference>
<evidence type="ECO:0000313" key="2">
    <source>
        <dbReference type="Proteomes" id="UP000053669"/>
    </source>
</evidence>
<dbReference type="InterPro" id="IPR015943">
    <property type="entry name" value="WD40/YVTN_repeat-like_dom_sf"/>
</dbReference>
<dbReference type="AlphaFoldDB" id="A0A117QWH7"/>
<protein>
    <recommendedName>
        <fullName evidence="3">Anaphase-promoting complex subunit 4 WD40 domain-containing protein</fullName>
    </recommendedName>
</protein>
<name>A0A117QWH7_9ACTN</name>
<dbReference type="STRING" id="58343.AQJ46_45210"/>
<evidence type="ECO:0008006" key="3">
    <source>
        <dbReference type="Google" id="ProtNLM"/>
    </source>
</evidence>
<dbReference type="SUPFAM" id="SSF69322">
    <property type="entry name" value="Tricorn protease domain 2"/>
    <property type="match status" value="1"/>
</dbReference>
<accession>A0A117QWH7</accession>
<comment type="caution">
    <text evidence="1">The sequence shown here is derived from an EMBL/GenBank/DDBJ whole genome shotgun (WGS) entry which is preliminary data.</text>
</comment>
<dbReference type="EMBL" id="LMWU01000066">
    <property type="protein sequence ID" value="KUN57913.1"/>
    <property type="molecule type" value="Genomic_DNA"/>
</dbReference>
<sequence>MTAVAAISQRLFVLGTSAGKVHLVSLDDATAPQLLTSVPGGVEDLHVSRDRSTVAAVSDTGFIRAVKIRGGAPKDFKIDPDEAAGTLSRSGQTFVYGNFDIHLVNVATGLSIAYPDKPPPDSGRTAYEDWAVTDDGRLLAASLEGVETWRTGNPRYTAKPATCQCAANGVKLSDDGQLAIFGTADGHAVTVDVETRTVLHDKTVSALPDDHIFEVAVLGSGRYYAAGTSSSRAVMWEAEKQQTVWDHTFSQQDVSTVSAVPGSDSLLVVTTPHEEEGGLRAWIVSRT</sequence>
<gene>
    <name evidence="1" type="ORF">AQJ46_45210</name>
</gene>
<proteinExistence type="predicted"/>
<organism evidence="1 2">
    <name type="scientific">Streptomyces canus</name>
    <dbReference type="NCBI Taxonomy" id="58343"/>
    <lineage>
        <taxon>Bacteria</taxon>
        <taxon>Bacillati</taxon>
        <taxon>Actinomycetota</taxon>
        <taxon>Actinomycetes</taxon>
        <taxon>Kitasatosporales</taxon>
        <taxon>Streptomycetaceae</taxon>
        <taxon>Streptomyces</taxon>
        <taxon>Streptomyces aurantiacus group</taxon>
    </lineage>
</organism>
<dbReference type="Gene3D" id="2.130.10.10">
    <property type="entry name" value="YVTN repeat-like/Quinoprotein amine dehydrogenase"/>
    <property type="match status" value="1"/>
</dbReference>
<evidence type="ECO:0000313" key="1">
    <source>
        <dbReference type="EMBL" id="KUN57913.1"/>
    </source>
</evidence>
<dbReference type="Proteomes" id="UP000053669">
    <property type="component" value="Unassembled WGS sequence"/>
</dbReference>